<dbReference type="GO" id="GO:0005829">
    <property type="term" value="C:cytosol"/>
    <property type="evidence" value="ECO:0007669"/>
    <property type="project" value="TreeGrafter"/>
</dbReference>
<dbReference type="OrthoDB" id="278697at2"/>
<dbReference type="GO" id="GO:0008168">
    <property type="term" value="F:methyltransferase activity"/>
    <property type="evidence" value="ECO:0007669"/>
    <property type="project" value="UniProtKB-KW"/>
</dbReference>
<evidence type="ECO:0000256" key="6">
    <source>
        <dbReference type="ARBA" id="ARBA00023115"/>
    </source>
</evidence>
<dbReference type="GO" id="GO:0003676">
    <property type="term" value="F:nucleic acid binding"/>
    <property type="evidence" value="ECO:0007669"/>
    <property type="project" value="InterPro"/>
</dbReference>
<keyword evidence="2" id="KW-0808">Transferase</keyword>
<evidence type="ECO:0000256" key="3">
    <source>
        <dbReference type="ARBA" id="ARBA00022793"/>
    </source>
</evidence>
<keyword evidence="3 11" id="KW-0210">Decarboxylase</keyword>
<dbReference type="STRING" id="40578.Xbed_03439"/>
<feature type="modified residue" description="Pyruvic acid (Ser); by autocatalysis" evidence="11">
    <location>
        <position position="456"/>
    </location>
</feature>
<comment type="cofactor">
    <cofactor evidence="11">
        <name>pyruvate</name>
        <dbReference type="ChEBI" id="CHEBI:15361"/>
    </cofactor>
    <text evidence="11">Binds 1 pyruvoyl group covalently per subunit.</text>
</comment>
<feature type="active site" description="Proton acceptor; for processing activity" evidence="11">
    <location>
        <position position="461"/>
    </location>
</feature>
<protein>
    <recommendedName>
        <fullName evidence="11">S-adenosylmethionine decarboxylase proenzyme</fullName>
        <shortName evidence="11">AdoMetDC</shortName>
        <shortName evidence="11">SAMDC</shortName>
        <ecNumber evidence="11">4.1.1.50</ecNumber>
    </recommendedName>
    <component>
        <recommendedName>
            <fullName evidence="11">S-adenosylmethionine decarboxylase beta chain</fullName>
        </recommendedName>
    </component>
    <component>
        <recommendedName>
            <fullName evidence="11">S-adenosylmethionine decarboxylase alpha chain</fullName>
        </recommendedName>
    </component>
</protein>
<evidence type="ECO:0000256" key="2">
    <source>
        <dbReference type="ARBA" id="ARBA00022679"/>
    </source>
</evidence>
<dbReference type="Gene3D" id="3.40.50.150">
    <property type="entry name" value="Vaccinia Virus protein VP39"/>
    <property type="match status" value="1"/>
</dbReference>
<dbReference type="PANTHER" id="PTHR33866">
    <property type="entry name" value="S-ADENOSYLMETHIONINE DECARBOXYLASE PROENZYME"/>
    <property type="match status" value="1"/>
</dbReference>
<feature type="active site" description="Proton donor; for catalytic activity" evidence="11">
    <location>
        <position position="476"/>
    </location>
</feature>
<keyword evidence="5 11" id="KW-0745">Spermidine biosynthesis</keyword>
<dbReference type="EMBL" id="MUBK01000040">
    <property type="protein sequence ID" value="OTA16738.1"/>
    <property type="molecule type" value="Genomic_DNA"/>
</dbReference>
<name>A0A1Y2SFF2_9GAMM</name>
<comment type="caution">
    <text evidence="13">The sequence shown here is derived from an EMBL/GenBank/DDBJ whole genome shotgun (WGS) entry which is preliminary data.</text>
</comment>
<dbReference type="GO" id="GO:0008295">
    <property type="term" value="P:spermidine biosynthetic process"/>
    <property type="evidence" value="ECO:0007669"/>
    <property type="project" value="UniProtKB-UniRule"/>
</dbReference>
<evidence type="ECO:0000313" key="14">
    <source>
        <dbReference type="Proteomes" id="UP000194204"/>
    </source>
</evidence>
<organism evidence="13 14">
    <name type="scientific">Xenorhabdus beddingii</name>
    <dbReference type="NCBI Taxonomy" id="40578"/>
    <lineage>
        <taxon>Bacteria</taxon>
        <taxon>Pseudomonadati</taxon>
        <taxon>Pseudomonadota</taxon>
        <taxon>Gammaproteobacteria</taxon>
        <taxon>Enterobacterales</taxon>
        <taxon>Morganellaceae</taxon>
        <taxon>Xenorhabdus</taxon>
    </lineage>
</organism>
<accession>A0A1Y2SFF2</accession>
<dbReference type="InterPro" id="IPR029063">
    <property type="entry name" value="SAM-dependent_MTases_sf"/>
</dbReference>
<feature type="active site" description="Schiff-base intermediate with substrate; via pyruvic acid" evidence="11">
    <location>
        <position position="456"/>
    </location>
</feature>
<dbReference type="HAMAP" id="MF_00464">
    <property type="entry name" value="AdoMetDC_1"/>
    <property type="match status" value="1"/>
</dbReference>
<keyword evidence="9 11" id="KW-0704">Schiff base</keyword>
<keyword evidence="11" id="KW-0949">S-adenosyl-L-methionine</keyword>
<dbReference type="AlphaFoldDB" id="A0A1Y2SFF2"/>
<dbReference type="PANTHER" id="PTHR33866:SF2">
    <property type="entry name" value="S-ADENOSYLMETHIONINE DECARBOXYLASE PROENZYME"/>
    <property type="match status" value="1"/>
</dbReference>
<comment type="PTM">
    <text evidence="11">Is synthesized initially as an inactive proenzyme. Formation of the active enzyme involves a self-maturation process in which the active site pyruvoyl group is generated from an internal serine residue via an autocatalytic post-translational modification. Two non-identical subunits are generated from the proenzyme in this reaction, and the pyruvate is formed at the N-terminus of the alpha chain, which is derived from the carboxyl end of the proenzyme. The post-translation cleavage follows an unusual pathway, termed non-hydrolytic serinolysis, in which the side chain hydroxyl group of the serine supplies its oxygen atom to form the C-terminus of the beta chain, while the remainder of the serine residue undergoes an oxidative deamination to produce ammonia and the pyruvoyl group blocking the N-terminus of the alpha chain.</text>
</comment>
<dbReference type="PROSITE" id="PS00092">
    <property type="entry name" value="N6_MTASE"/>
    <property type="match status" value="1"/>
</dbReference>
<dbReference type="UniPathway" id="UPA00331">
    <property type="reaction ID" value="UER00451"/>
</dbReference>
<evidence type="ECO:0000256" key="4">
    <source>
        <dbReference type="ARBA" id="ARBA00022813"/>
    </source>
</evidence>
<dbReference type="InterPro" id="IPR002723">
    <property type="entry name" value="BpsA_C"/>
</dbReference>
<dbReference type="Pfam" id="PF01861">
    <property type="entry name" value="BpsA_C"/>
    <property type="match status" value="1"/>
</dbReference>
<feature type="domain" description="N(4)-bis(aminopropyl)spermidine synthase C-terminal" evidence="12">
    <location>
        <begin position="114"/>
        <end position="327"/>
    </location>
</feature>
<keyword evidence="8 11" id="KW-0456">Lyase</keyword>
<comment type="similarity">
    <text evidence="11">Belongs to the prokaryotic AdoMetDC family. Type 1 subfamily.</text>
</comment>
<dbReference type="Pfam" id="PF02675">
    <property type="entry name" value="AdoMet_dc"/>
    <property type="match status" value="1"/>
</dbReference>
<keyword evidence="1" id="KW-0489">Methyltransferase</keyword>
<evidence type="ECO:0000256" key="10">
    <source>
        <dbReference type="ARBA" id="ARBA00023317"/>
    </source>
</evidence>
<dbReference type="InterPro" id="IPR002052">
    <property type="entry name" value="DNA_methylase_N6_adenine_CS"/>
</dbReference>
<dbReference type="GO" id="GO:0032259">
    <property type="term" value="P:methylation"/>
    <property type="evidence" value="ECO:0007669"/>
    <property type="project" value="UniProtKB-KW"/>
</dbReference>
<evidence type="ECO:0000256" key="11">
    <source>
        <dbReference type="HAMAP-Rule" id="MF_00464"/>
    </source>
</evidence>
<feature type="chain" id="PRO_5023386431" description="S-adenosylmethionine decarboxylase beta chain" evidence="11">
    <location>
        <begin position="1"/>
        <end position="455"/>
    </location>
</feature>
<dbReference type="InterPro" id="IPR017716">
    <property type="entry name" value="S-AdoMet_deCOase_pro-enz"/>
</dbReference>
<evidence type="ECO:0000259" key="12">
    <source>
        <dbReference type="Pfam" id="PF01861"/>
    </source>
</evidence>
<reference evidence="13 14" key="1">
    <citation type="submission" date="2017-01" db="EMBL/GenBank/DDBJ databases">
        <title>Deconstructing symbiosis and pathogenesis requirements using a combined genomic-metabolomic approach.</title>
        <authorList>
            <person name="Tobias N.J."/>
            <person name="Wolff H."/>
            <person name="Djahanschiri B."/>
            <person name="Ebersberger I."/>
            <person name="Bode H.B."/>
        </authorList>
    </citation>
    <scope>NUCLEOTIDE SEQUENCE [LARGE SCALE GENOMIC DNA]</scope>
    <source>
        <strain evidence="13 14">DSM 4764</strain>
    </source>
</reference>
<proteinExistence type="inferred from homology"/>
<evidence type="ECO:0000256" key="1">
    <source>
        <dbReference type="ARBA" id="ARBA00022603"/>
    </source>
</evidence>
<keyword evidence="4 11" id="KW-0068">Autocatalytic cleavage</keyword>
<comment type="catalytic activity">
    <reaction evidence="11">
        <text>S-adenosyl-L-methionine + H(+) = S-adenosyl 3-(methylsulfanyl)propylamine + CO2</text>
        <dbReference type="Rhea" id="RHEA:15981"/>
        <dbReference type="ChEBI" id="CHEBI:15378"/>
        <dbReference type="ChEBI" id="CHEBI:16526"/>
        <dbReference type="ChEBI" id="CHEBI:57443"/>
        <dbReference type="ChEBI" id="CHEBI:59789"/>
        <dbReference type="EC" id="4.1.1.50"/>
    </reaction>
</comment>
<dbReference type="InterPro" id="IPR016067">
    <property type="entry name" value="S-AdoMet_deCO2ase_core"/>
</dbReference>
<evidence type="ECO:0000256" key="7">
    <source>
        <dbReference type="ARBA" id="ARBA00023145"/>
    </source>
</evidence>
<keyword evidence="6 11" id="KW-0620">Polyamine biosynthesis</keyword>
<evidence type="ECO:0000256" key="5">
    <source>
        <dbReference type="ARBA" id="ARBA00023066"/>
    </source>
</evidence>
<comment type="subunit">
    <text evidence="11">Heterotetramer of two alpha and two beta chains arranged as a dimer of alpha/beta heterodimers.</text>
</comment>
<dbReference type="GO" id="GO:0004014">
    <property type="term" value="F:adenosylmethionine decarboxylase activity"/>
    <property type="evidence" value="ECO:0007669"/>
    <property type="project" value="UniProtKB-UniRule"/>
</dbReference>
<dbReference type="RefSeq" id="WP_086114055.1">
    <property type="nucleotide sequence ID" value="NZ_CAWNHF010000146.1"/>
</dbReference>
<feature type="site" description="Cleavage (non-hydrolytic); by autolysis" evidence="11">
    <location>
        <begin position="455"/>
        <end position="456"/>
    </location>
</feature>
<dbReference type="Proteomes" id="UP000194204">
    <property type="component" value="Unassembled WGS sequence"/>
</dbReference>
<comment type="pathway">
    <text evidence="11">Amine and polyamine biosynthesis; S-adenosylmethioninamine biosynthesis; S-adenosylmethioninamine from S-adenosyl-L-methionine: step 1/1.</text>
</comment>
<dbReference type="Gene3D" id="3.60.90.10">
    <property type="entry name" value="S-adenosylmethionine decarboxylase"/>
    <property type="match status" value="1"/>
</dbReference>
<comment type="function">
    <text evidence="11">Catalyzes the decarboxylation of S-adenosylmethionine to S-adenosylmethioninamine (dcAdoMet), the propylamine donor required for the synthesis of the polyamines spermine and spermidine from the diamine putrescine.</text>
</comment>
<gene>
    <name evidence="11" type="primary">speH</name>
    <name evidence="13" type="ORF">Xbed_03439</name>
</gene>
<dbReference type="NCBIfam" id="TIGR03330">
    <property type="entry name" value="SAM_DCase_Bsu"/>
    <property type="match status" value="1"/>
</dbReference>
<dbReference type="EC" id="4.1.1.50" evidence="11"/>
<dbReference type="InterPro" id="IPR003826">
    <property type="entry name" value="AdoMetDC_fam_prok"/>
</dbReference>
<evidence type="ECO:0000313" key="13">
    <source>
        <dbReference type="EMBL" id="OTA16738.1"/>
    </source>
</evidence>
<evidence type="ECO:0000256" key="8">
    <source>
        <dbReference type="ARBA" id="ARBA00023239"/>
    </source>
</evidence>
<dbReference type="SUPFAM" id="SSF56276">
    <property type="entry name" value="S-adenosylmethionine decarboxylase"/>
    <property type="match status" value="1"/>
</dbReference>
<feature type="chain" id="PRO_5023386433" description="S-adenosylmethionine decarboxylase alpha chain" evidence="11">
    <location>
        <begin position="456"/>
        <end position="507"/>
    </location>
</feature>
<keyword evidence="7 11" id="KW-0865">Zymogen</keyword>
<dbReference type="SUPFAM" id="SSF53335">
    <property type="entry name" value="S-adenosyl-L-methionine-dependent methyltransferases"/>
    <property type="match status" value="1"/>
</dbReference>
<keyword evidence="10 11" id="KW-0670">Pyruvate</keyword>
<sequence>MNNTLNAIKNNMTLTHPVELLETLLIHLYLGEHTSNKALSLKSGLPIPIVSAFKKELVKFNLADKKGIFKLNETGVKYVKDSLGYKSVNIPKYISLSSDENRKEFECELLALLKPIYELRPQVNVMLDQAHGTLETAIRRVMLLLKNPNIFKQKILFLGDDDLTSLALGIALKMLGHYNSQNICVKDIDKELLEFIKSVSEKNDFIINTEYIDLKNAHGYTGKFDIILTDPPYTLSGLKLFLSRAISFSRNENSEILLSFGQKRPEQHREIQRLFHHQNLLIKNIYPQFNEYHGGSIIGNVSDLYVLSVTQNTYPTIPENSAYSSKIYTGELNPRVKFYQCKTCYNTVTIGYGKHILTIEKLIETGCAQCCGTKFQYRGQEKIPLPIHSKQRDTKQLGTHLVLEMKHCDSHKLKSVSEIKTIMLDVAHKCHLNVVTHNFHEFKPYGVSGVLILAESHFTIHTWPEYDYAALDLFICNEFEHQDTFITQLKTQLNSQEYEYKILQRGF</sequence>
<evidence type="ECO:0000256" key="9">
    <source>
        <dbReference type="ARBA" id="ARBA00023270"/>
    </source>
</evidence>
<keyword evidence="14" id="KW-1185">Reference proteome</keyword>